<proteinExistence type="evidence at protein level"/>
<dbReference type="eggNOG" id="KOG2169">
    <property type="taxonomic scope" value="Eukaryota"/>
</dbReference>
<evidence type="ECO:0000256" key="1">
    <source>
        <dbReference type="SAM" id="MobiDB-lite"/>
    </source>
</evidence>
<sequence>MADPTFAEHVATTNSRLASLRANLIDVSTFPEACSELTKWCQDQRAFTAHFEDNLMMALEAAMDYGTRENYDYMLTHGLVGACFTHRKHLSKPAATRIGRWYEQMRRLKKNGGKRKRAPPKPKDPALQASSQPTGTLPVLTSPSCPQNGQQLPTENNNFMFSPNSSDGSMWPPQGVPMSTPGSSAGHMPLGAGAASFPGQMNGPPQHPGMQYSGQMQQLPYGQMEGNHAMYDQRIMGQRAAGRPGMMPDYPQMPMGQTPGNTMMRMPVQYPSGPSQMAGHPHMQQMQYGHMMRAPPVSVYGQMNNAQQYAVTAHPNPVPQPYYHPEVRQLYETTAGYIVDRELLAEGHVTPGSNGVEAMLTHDASDFLKVSPQTDVLFSIWPVTKSNDPNIQYEVYINQKSVMNSHMQVKSIFIKDFLISGMNSIHIVYNGPQQMYKYACEFVTRKSVIELRKILIQKRVIEGQQLATQQKQQYMQMANKRQAGFYPVSLNCVLSKKRMFTPAKHHECKKIFDLAQLINANKGMTRYFCQTCNAYFKFEDITADYFLLNFLQSIPAGVNDLIVEKTGVVRSGDVEDVKPKRGKKKTDNDANGNGIKRIKSEIIVKQETFTDMHGRNVPFSPMPMPGSVPPDWTRLQSPSFSMQSPNKVQLGPATPATPGMVFQNPASAGSMLNMSSPRQTMIPGMHPMMPPHDVTMRSGSAPYTPESVKNDKNDELLMHIEGLYVCDVPILENEQLTVRYMDGTKDLCFEDSMVYEFAESPKHQQQIDGPPQTLMAPGSTASSSGSTFTPPFDDIHLGNRPSH</sequence>
<dbReference type="GO" id="GO:0016925">
    <property type="term" value="P:protein sumoylation"/>
    <property type="evidence" value="ECO:0000318"/>
    <property type="project" value="GO_Central"/>
</dbReference>
<feature type="compositionally biased region" description="Basic residues" evidence="1">
    <location>
        <begin position="109"/>
        <end position="120"/>
    </location>
</feature>
<dbReference type="GeneID" id="3565074"/>
<gene>
    <name evidence="3 5" type="primary">miz-1</name>
    <name evidence="3" type="ORF">CELE_R13.4</name>
    <name evidence="5" type="ORF">R13.4</name>
</gene>
<evidence type="ECO:0000313" key="5">
    <source>
        <dbReference type="WormBase" id="R13.4a"/>
    </source>
</evidence>
<feature type="compositionally biased region" description="Low complexity" evidence="1">
    <location>
        <begin position="776"/>
        <end position="792"/>
    </location>
</feature>
<dbReference type="PIR" id="T24208">
    <property type="entry name" value="T24208"/>
</dbReference>
<dbReference type="STRING" id="6239.R13.4a.1"/>
<feature type="region of interest" description="Disordered" evidence="1">
    <location>
        <begin position="760"/>
        <end position="803"/>
    </location>
</feature>
<evidence type="ECO:0000259" key="2">
    <source>
        <dbReference type="Pfam" id="PF18028"/>
    </source>
</evidence>
<dbReference type="InterPro" id="IPR013083">
    <property type="entry name" value="Znf_RING/FYVE/PHD"/>
</dbReference>
<feature type="domain" description="ZMIZ1 N-terminal" evidence="2">
    <location>
        <begin position="11"/>
        <end position="108"/>
    </location>
</feature>
<dbReference type="FunCoup" id="Q21970">
    <property type="interactions" value="922"/>
</dbReference>
<dbReference type="CTD" id="3565074"/>
<dbReference type="PANTHER" id="PTHR10782:SF4">
    <property type="entry name" value="TONALLI, ISOFORM E"/>
    <property type="match status" value="1"/>
</dbReference>
<dbReference type="HOGENOM" id="CLU_016067_0_0_1"/>
<dbReference type="OrthoDB" id="27975at2759"/>
<evidence type="ECO:0007829" key="6">
    <source>
        <dbReference type="PeptideAtlas" id="Q21970"/>
    </source>
</evidence>
<dbReference type="RefSeq" id="NP_001255512.1">
    <property type="nucleotide sequence ID" value="NM_001268583.3"/>
</dbReference>
<evidence type="ECO:0000313" key="3">
    <source>
        <dbReference type="EMBL" id="CAA97439.2"/>
    </source>
</evidence>
<dbReference type="GO" id="GO:0006357">
    <property type="term" value="P:regulation of transcription by RNA polymerase II"/>
    <property type="evidence" value="ECO:0000318"/>
    <property type="project" value="GO_Central"/>
</dbReference>
<dbReference type="PANTHER" id="PTHR10782">
    <property type="entry name" value="ZINC FINGER MIZ DOMAIN-CONTAINING PROTEIN"/>
    <property type="match status" value="1"/>
</dbReference>
<protein>
    <submittedName>
        <fullName evidence="3">Zmiz1 N-terminal tetratricopeptide repeat domain-containing protein</fullName>
    </submittedName>
</protein>
<dbReference type="AGR" id="WB:WBGene00011259"/>
<dbReference type="Pfam" id="PF18028">
    <property type="entry name" value="Zmiz1_N"/>
    <property type="match status" value="1"/>
</dbReference>
<reference evidence="3 4" key="1">
    <citation type="journal article" date="1998" name="Science">
        <title>Genome sequence of the nematode C. elegans: a platform for investigating biology.</title>
        <authorList>
            <consortium name="The C. elegans sequencing consortium"/>
            <person name="Sulson J.E."/>
            <person name="Waterston R."/>
        </authorList>
    </citation>
    <scope>NUCLEOTIDE SEQUENCE [LARGE SCALE GENOMIC DNA]</scope>
    <source>
        <strain evidence="3 4">Bristol N2</strain>
    </source>
</reference>
<feature type="region of interest" description="Disordered" evidence="1">
    <location>
        <begin position="109"/>
        <end position="150"/>
    </location>
</feature>
<dbReference type="Gene3D" id="3.30.40.10">
    <property type="entry name" value="Zinc/RING finger domain, C3HC4 (zinc finger)"/>
    <property type="match status" value="1"/>
</dbReference>
<dbReference type="AlphaFoldDB" id="Q21970"/>
<keyword evidence="4" id="KW-1185">Reference proteome</keyword>
<dbReference type="GO" id="GO:0003713">
    <property type="term" value="F:transcription coactivator activity"/>
    <property type="evidence" value="ECO:0000318"/>
    <property type="project" value="GO_Central"/>
</dbReference>
<dbReference type="PhylomeDB" id="Q21970"/>
<feature type="compositionally biased region" description="Polar residues" evidence="1">
    <location>
        <begin position="128"/>
        <end position="150"/>
    </location>
</feature>
<dbReference type="PaxDb" id="6239-R13.4a"/>
<keyword evidence="6" id="KW-1267">Proteomics identification</keyword>
<organism evidence="3 4">
    <name type="scientific">Caenorhabditis elegans</name>
    <dbReference type="NCBI Taxonomy" id="6239"/>
    <lineage>
        <taxon>Eukaryota</taxon>
        <taxon>Metazoa</taxon>
        <taxon>Ecdysozoa</taxon>
        <taxon>Nematoda</taxon>
        <taxon>Chromadorea</taxon>
        <taxon>Rhabditida</taxon>
        <taxon>Rhabditina</taxon>
        <taxon>Rhabditomorpha</taxon>
        <taxon>Rhabditoidea</taxon>
        <taxon>Rhabditidae</taxon>
        <taxon>Peloderinae</taxon>
        <taxon>Caenorhabditis</taxon>
    </lineage>
</organism>
<evidence type="ECO:0000313" key="4">
    <source>
        <dbReference type="Proteomes" id="UP000001940"/>
    </source>
</evidence>
<accession>Q21970</accession>
<dbReference type="OMA" id="YETCHAY"/>
<dbReference type="EMBL" id="BX284604">
    <property type="protein sequence ID" value="CAA97439.2"/>
    <property type="molecule type" value="Genomic_DNA"/>
</dbReference>
<dbReference type="Proteomes" id="UP000001940">
    <property type="component" value="Chromosome IV"/>
</dbReference>
<dbReference type="KEGG" id="cel:CELE_R13.4"/>
<dbReference type="WormBase" id="R13.4a">
    <property type="protein sequence ID" value="CE39269"/>
    <property type="gene ID" value="WBGene00011259"/>
    <property type="gene designation" value="miz-1"/>
</dbReference>
<dbReference type="SMR" id="Q21970"/>
<dbReference type="InterPro" id="IPR040797">
    <property type="entry name" value="ZMIZ1_N"/>
</dbReference>
<dbReference type="UCSC" id="R13.4">
    <property type="organism name" value="c. elegans"/>
</dbReference>
<dbReference type="InParanoid" id="Q21970"/>
<dbReference type="ExpressionAtlas" id="Q21970">
    <property type="expression patterns" value="baseline and differential"/>
</dbReference>
<dbReference type="GO" id="GO:0000785">
    <property type="term" value="C:chromatin"/>
    <property type="evidence" value="ECO:0000318"/>
    <property type="project" value="GO_Central"/>
</dbReference>
<dbReference type="GO" id="GO:0061665">
    <property type="term" value="F:SUMO ligase activity"/>
    <property type="evidence" value="ECO:0000318"/>
    <property type="project" value="GO_Central"/>
</dbReference>
<name>Q21970_CAEEL</name>
<dbReference type="Bgee" id="WBGene00011259">
    <property type="expression patterns" value="Expressed in pharyngeal muscle cell (C elegans) and 4 other cell types or tissues"/>
</dbReference>